<dbReference type="AlphaFoldDB" id="W2TJH1"/>
<evidence type="ECO:0000313" key="3">
    <source>
        <dbReference type="Proteomes" id="UP000053676"/>
    </source>
</evidence>
<dbReference type="Proteomes" id="UP000053676">
    <property type="component" value="Unassembled WGS sequence"/>
</dbReference>
<evidence type="ECO:0000313" key="2">
    <source>
        <dbReference type="EMBL" id="ETN82240.1"/>
    </source>
</evidence>
<organism evidence="2 3">
    <name type="scientific">Necator americanus</name>
    <name type="common">Human hookworm</name>
    <dbReference type="NCBI Taxonomy" id="51031"/>
    <lineage>
        <taxon>Eukaryota</taxon>
        <taxon>Metazoa</taxon>
        <taxon>Ecdysozoa</taxon>
        <taxon>Nematoda</taxon>
        <taxon>Chromadorea</taxon>
        <taxon>Rhabditida</taxon>
        <taxon>Rhabditina</taxon>
        <taxon>Rhabditomorpha</taxon>
        <taxon>Strongyloidea</taxon>
        <taxon>Ancylostomatidae</taxon>
        <taxon>Bunostominae</taxon>
        <taxon>Necator</taxon>
    </lineage>
</organism>
<proteinExistence type="predicted"/>
<keyword evidence="3" id="KW-1185">Reference proteome</keyword>
<gene>
    <name evidence="2" type="ORF">NECAME_08063</name>
</gene>
<feature type="region of interest" description="Disordered" evidence="1">
    <location>
        <begin position="1"/>
        <end position="52"/>
    </location>
</feature>
<dbReference type="EMBL" id="KI658525">
    <property type="protein sequence ID" value="ETN82240.1"/>
    <property type="molecule type" value="Genomic_DNA"/>
</dbReference>
<sequence length="70" mass="8115">MEKYRPAPLARPPACHRSPPPPHRSNEVDLSEASPRTHDHFGTDPGCQENARYEETIHMVYETETMDDRR</sequence>
<name>W2TJH1_NECAM</name>
<protein>
    <submittedName>
        <fullName evidence="2">Uncharacterized protein</fullName>
    </submittedName>
</protein>
<accession>W2TJH1</accession>
<evidence type="ECO:0000256" key="1">
    <source>
        <dbReference type="SAM" id="MobiDB-lite"/>
    </source>
</evidence>
<reference evidence="3" key="1">
    <citation type="journal article" date="2014" name="Nat. Genet.">
        <title>Genome of the human hookworm Necator americanus.</title>
        <authorList>
            <person name="Tang Y.T."/>
            <person name="Gao X."/>
            <person name="Rosa B.A."/>
            <person name="Abubucker S."/>
            <person name="Hallsworth-Pepin K."/>
            <person name="Martin J."/>
            <person name="Tyagi R."/>
            <person name="Heizer E."/>
            <person name="Zhang X."/>
            <person name="Bhonagiri-Palsikar V."/>
            <person name="Minx P."/>
            <person name="Warren W.C."/>
            <person name="Wang Q."/>
            <person name="Zhan B."/>
            <person name="Hotez P.J."/>
            <person name="Sternberg P.W."/>
            <person name="Dougall A."/>
            <person name="Gaze S.T."/>
            <person name="Mulvenna J."/>
            <person name="Sotillo J."/>
            <person name="Ranganathan S."/>
            <person name="Rabelo E.M."/>
            <person name="Wilson R.K."/>
            <person name="Felgner P.L."/>
            <person name="Bethony J."/>
            <person name="Hawdon J.M."/>
            <person name="Gasser R.B."/>
            <person name="Loukas A."/>
            <person name="Mitreva M."/>
        </authorList>
    </citation>
    <scope>NUCLEOTIDE SEQUENCE [LARGE SCALE GENOMIC DNA]</scope>
</reference>
<dbReference type="KEGG" id="nai:NECAME_08063"/>